<sequence>MSKTSNLPDEYIRLDEMARDEKQYNLNIYEFFF</sequence>
<proteinExistence type="predicted"/>
<name>A0A379TBN2_SALER</name>
<dbReference type="AlphaFoldDB" id="A0A379TBN2"/>
<dbReference type="InterPro" id="IPR031886">
    <property type="entry name" value="DUF4765"/>
</dbReference>
<evidence type="ECO:0000313" key="3">
    <source>
        <dbReference type="Proteomes" id="UP000254741"/>
    </source>
</evidence>
<dbReference type="EMBL" id="UGXG01000002">
    <property type="protein sequence ID" value="SUG47811.1"/>
    <property type="molecule type" value="Genomic_DNA"/>
</dbReference>
<evidence type="ECO:0000313" key="2">
    <source>
        <dbReference type="EMBL" id="SUG47811.1"/>
    </source>
</evidence>
<organism evidence="2 3">
    <name type="scientific">Salmonella enterica subsp. arizonae</name>
    <dbReference type="NCBI Taxonomy" id="59203"/>
    <lineage>
        <taxon>Bacteria</taxon>
        <taxon>Pseudomonadati</taxon>
        <taxon>Pseudomonadota</taxon>
        <taxon>Gammaproteobacteria</taxon>
        <taxon>Enterobacterales</taxon>
        <taxon>Enterobacteriaceae</taxon>
        <taxon>Salmonella</taxon>
    </lineage>
</organism>
<feature type="domain" description="DUF4765" evidence="1">
    <location>
        <begin position="3"/>
        <end position="33"/>
    </location>
</feature>
<dbReference type="Proteomes" id="UP000254741">
    <property type="component" value="Unassembled WGS sequence"/>
</dbReference>
<accession>A0A379TBN2</accession>
<reference evidence="2 3" key="1">
    <citation type="submission" date="2018-06" db="EMBL/GenBank/DDBJ databases">
        <authorList>
            <consortium name="Pathogen Informatics"/>
            <person name="Doyle S."/>
        </authorList>
    </citation>
    <scope>NUCLEOTIDE SEQUENCE [LARGE SCALE GENOMIC DNA]</scope>
    <source>
        <strain evidence="2 3">NCTC8297</strain>
    </source>
</reference>
<dbReference type="Pfam" id="PF15962">
    <property type="entry name" value="DUF4765"/>
    <property type="match status" value="1"/>
</dbReference>
<evidence type="ECO:0000259" key="1">
    <source>
        <dbReference type="Pfam" id="PF15962"/>
    </source>
</evidence>
<protein>
    <submittedName>
        <fullName evidence="2">T3SS secreted effector EspN-like protein</fullName>
    </submittedName>
</protein>
<gene>
    <name evidence="2" type="ORF">NCTC8297_03089</name>
</gene>